<reference evidence="3" key="2">
    <citation type="submission" date="2015-01" db="EMBL/GenBank/DDBJ databases">
        <title>Evolutionary Origins and Diversification of the Mycorrhizal Mutualists.</title>
        <authorList>
            <consortium name="DOE Joint Genome Institute"/>
            <consortium name="Mycorrhizal Genomics Consortium"/>
            <person name="Kohler A."/>
            <person name="Kuo A."/>
            <person name="Nagy L.G."/>
            <person name="Floudas D."/>
            <person name="Copeland A."/>
            <person name="Barry K.W."/>
            <person name="Cichocki N."/>
            <person name="Veneault-Fourrey C."/>
            <person name="LaButti K."/>
            <person name="Lindquist E.A."/>
            <person name="Lipzen A."/>
            <person name="Lundell T."/>
            <person name="Morin E."/>
            <person name="Murat C."/>
            <person name="Riley R."/>
            <person name="Ohm R."/>
            <person name="Sun H."/>
            <person name="Tunlid A."/>
            <person name="Henrissat B."/>
            <person name="Grigoriev I.V."/>
            <person name="Hibbett D.S."/>
            <person name="Martin F."/>
        </authorList>
    </citation>
    <scope>NUCLEOTIDE SEQUENCE [LARGE SCALE GENOMIC DNA]</scope>
    <source>
        <strain evidence="3">MAFF 305830</strain>
    </source>
</reference>
<feature type="region of interest" description="Disordered" evidence="1">
    <location>
        <begin position="1"/>
        <end position="25"/>
    </location>
</feature>
<sequence>MFKETESNPRPHLARGPYSVTRKRKEIKRETGNFLEDRSISQSPRASIDQEFNWRRTSLIVEHEAVSLHMHQQLSICVII</sequence>
<dbReference type="AlphaFoldDB" id="A0A0C3B4A1"/>
<proteinExistence type="predicted"/>
<dbReference type="EMBL" id="KN824281">
    <property type="protein sequence ID" value="KIM31635.1"/>
    <property type="molecule type" value="Genomic_DNA"/>
</dbReference>
<reference evidence="2 3" key="1">
    <citation type="submission" date="2014-04" db="EMBL/GenBank/DDBJ databases">
        <authorList>
            <consortium name="DOE Joint Genome Institute"/>
            <person name="Kuo A."/>
            <person name="Zuccaro A."/>
            <person name="Kohler A."/>
            <person name="Nagy L.G."/>
            <person name="Floudas D."/>
            <person name="Copeland A."/>
            <person name="Barry K.W."/>
            <person name="Cichocki N."/>
            <person name="Veneault-Fourrey C."/>
            <person name="LaButti K."/>
            <person name="Lindquist E.A."/>
            <person name="Lipzen A."/>
            <person name="Lundell T."/>
            <person name="Morin E."/>
            <person name="Murat C."/>
            <person name="Sun H."/>
            <person name="Tunlid A."/>
            <person name="Henrissat B."/>
            <person name="Grigoriev I.V."/>
            <person name="Hibbett D.S."/>
            <person name="Martin F."/>
            <person name="Nordberg H.P."/>
            <person name="Cantor M.N."/>
            <person name="Hua S.X."/>
        </authorList>
    </citation>
    <scope>NUCLEOTIDE SEQUENCE [LARGE SCALE GENOMIC DNA]</scope>
    <source>
        <strain evidence="2 3">MAFF 305830</strain>
    </source>
</reference>
<evidence type="ECO:0000256" key="1">
    <source>
        <dbReference type="SAM" id="MobiDB-lite"/>
    </source>
</evidence>
<name>A0A0C3B4A1_SERVB</name>
<accession>A0A0C3B4A1</accession>
<organism evidence="2 3">
    <name type="scientific">Serendipita vermifera MAFF 305830</name>
    <dbReference type="NCBI Taxonomy" id="933852"/>
    <lineage>
        <taxon>Eukaryota</taxon>
        <taxon>Fungi</taxon>
        <taxon>Dikarya</taxon>
        <taxon>Basidiomycota</taxon>
        <taxon>Agaricomycotina</taxon>
        <taxon>Agaricomycetes</taxon>
        <taxon>Sebacinales</taxon>
        <taxon>Serendipitaceae</taxon>
        <taxon>Serendipita</taxon>
    </lineage>
</organism>
<evidence type="ECO:0000313" key="3">
    <source>
        <dbReference type="Proteomes" id="UP000054097"/>
    </source>
</evidence>
<keyword evidence="3" id="KW-1185">Reference proteome</keyword>
<dbReference type="HOGENOM" id="CLU_2591291_0_0_1"/>
<gene>
    <name evidence="2" type="ORF">M408DRAFT_236030</name>
</gene>
<evidence type="ECO:0000313" key="2">
    <source>
        <dbReference type="EMBL" id="KIM31635.1"/>
    </source>
</evidence>
<protein>
    <submittedName>
        <fullName evidence="2">Uncharacterized protein</fullName>
    </submittedName>
</protein>
<dbReference type="Proteomes" id="UP000054097">
    <property type="component" value="Unassembled WGS sequence"/>
</dbReference>